<protein>
    <submittedName>
        <fullName evidence="1">Saccharopine dehydrogenase NADP-binding domain-containing protein</fullName>
    </submittedName>
</protein>
<evidence type="ECO:0000313" key="2">
    <source>
        <dbReference type="Proteomes" id="UP001526426"/>
    </source>
</evidence>
<comment type="caution">
    <text evidence="1">The sequence shown here is derived from an EMBL/GenBank/DDBJ whole genome shotgun (WGS) entry which is preliminary data.</text>
</comment>
<keyword evidence="2" id="KW-1185">Reference proteome</keyword>
<dbReference type="InterPro" id="IPR036291">
    <property type="entry name" value="NAD(P)-bd_dom_sf"/>
</dbReference>
<sequence>MSLTGIVLGGSGVLGTLICEQLRQVLGEELWLRVGDRNPQRGAATARQLGGQTTSTRVDAHSDTSLDQALAGVDFALVALNQPEPRIQRACLRRGIPCIDVTAKREFTQQVRQLDSEAQAQKVSLLLGVGFLPGLSGLMVKYFSQNWDAVQSVDLGLLQNGNARVGRSGILDMIGIIAAPVPDIHPPHDLIPGFLKTRSLGFGDLAPQQSVHLINHMEAQELRAFFPDFPVRYWTAWNRPLLNQGFRFLQHLGWLPKLATSPLMISLADQIAQSHQPEQPETAALSVEVQGKIAGEARSRWGTLIVPSDYGITARAAGILTKLVLENPTYGVHLPFECFDWEIVYQAGLGEGVQWMEGEDRLECK</sequence>
<gene>
    <name evidence="1" type="ORF">K4A83_11960</name>
</gene>
<dbReference type="PANTHER" id="PTHR43781">
    <property type="entry name" value="SACCHAROPINE DEHYDROGENASE"/>
    <property type="match status" value="1"/>
</dbReference>
<evidence type="ECO:0000313" key="1">
    <source>
        <dbReference type="EMBL" id="MCW6036974.1"/>
    </source>
</evidence>
<dbReference type="Proteomes" id="UP001526426">
    <property type="component" value="Unassembled WGS sequence"/>
</dbReference>
<name>A0ABT3L647_9CYAN</name>
<dbReference type="EMBL" id="JAIHOM010000052">
    <property type="protein sequence ID" value="MCW6036974.1"/>
    <property type="molecule type" value="Genomic_DNA"/>
</dbReference>
<dbReference type="RefSeq" id="WP_265264804.1">
    <property type="nucleotide sequence ID" value="NZ_JAIHOM010000052.1"/>
</dbReference>
<dbReference type="Gene3D" id="3.40.50.720">
    <property type="entry name" value="NAD(P)-binding Rossmann-like Domain"/>
    <property type="match status" value="1"/>
</dbReference>
<dbReference type="PANTHER" id="PTHR43781:SF1">
    <property type="entry name" value="SACCHAROPINE DEHYDROGENASE"/>
    <property type="match status" value="1"/>
</dbReference>
<dbReference type="SUPFAM" id="SSF51735">
    <property type="entry name" value="NAD(P)-binding Rossmann-fold domains"/>
    <property type="match status" value="1"/>
</dbReference>
<reference evidence="1 2" key="1">
    <citation type="submission" date="2021-08" db="EMBL/GenBank/DDBJ databases">
        <title>Draft genome sequence of Spirulina subsalsa with high tolerance to salinity and hype-accumulation of phycocyanin.</title>
        <authorList>
            <person name="Pei H."/>
            <person name="Jiang L."/>
        </authorList>
    </citation>
    <scope>NUCLEOTIDE SEQUENCE [LARGE SCALE GENOMIC DNA]</scope>
    <source>
        <strain evidence="1 2">FACHB-351</strain>
    </source>
</reference>
<accession>A0ABT3L647</accession>
<organism evidence="1 2">
    <name type="scientific">Spirulina subsalsa FACHB-351</name>
    <dbReference type="NCBI Taxonomy" id="234711"/>
    <lineage>
        <taxon>Bacteria</taxon>
        <taxon>Bacillati</taxon>
        <taxon>Cyanobacteriota</taxon>
        <taxon>Cyanophyceae</taxon>
        <taxon>Spirulinales</taxon>
        <taxon>Spirulinaceae</taxon>
        <taxon>Spirulina</taxon>
    </lineage>
</organism>
<proteinExistence type="predicted"/>